<dbReference type="InterPro" id="IPR050315">
    <property type="entry name" value="FAD-oxidoreductase_2"/>
</dbReference>
<comment type="cofactor">
    <cofactor evidence="1">
        <name>FMN</name>
        <dbReference type="ChEBI" id="CHEBI:58210"/>
    </cofactor>
</comment>
<keyword evidence="13" id="KW-1185">Reference proteome</keyword>
<organism evidence="10 12">
    <name type="scientific">Lactobacillus gigeriorum DSM 23908 = CRBIP 24.85</name>
    <dbReference type="NCBI Taxonomy" id="1423751"/>
    <lineage>
        <taxon>Bacteria</taxon>
        <taxon>Bacillati</taxon>
        <taxon>Bacillota</taxon>
        <taxon>Bacilli</taxon>
        <taxon>Lactobacillales</taxon>
        <taxon>Lactobacillaceae</taxon>
        <taxon>Lactobacillus</taxon>
    </lineage>
</organism>
<evidence type="ECO:0000256" key="6">
    <source>
        <dbReference type="ARBA" id="ARBA00022827"/>
    </source>
</evidence>
<evidence type="ECO:0000313" key="12">
    <source>
        <dbReference type="Proteomes" id="UP000009326"/>
    </source>
</evidence>
<dbReference type="GO" id="GO:0010181">
    <property type="term" value="F:FMN binding"/>
    <property type="evidence" value="ECO:0007669"/>
    <property type="project" value="InterPro"/>
</dbReference>
<evidence type="ECO:0000313" key="13">
    <source>
        <dbReference type="Proteomes" id="UP000051521"/>
    </source>
</evidence>
<evidence type="ECO:0000256" key="5">
    <source>
        <dbReference type="ARBA" id="ARBA00022630"/>
    </source>
</evidence>
<comment type="caution">
    <text evidence="10">The sequence shown here is derived from an EMBL/GenBank/DDBJ whole genome shotgun (WGS) entry which is preliminary data.</text>
</comment>
<evidence type="ECO:0000256" key="2">
    <source>
        <dbReference type="ARBA" id="ARBA00001974"/>
    </source>
</evidence>
<dbReference type="InterPro" id="IPR036188">
    <property type="entry name" value="FAD/NAD-bd_sf"/>
</dbReference>
<reference evidence="11 13" key="2">
    <citation type="journal article" date="2015" name="Genome Announc.">
        <title>Expanding the biotechnology potential of lactobacilli through comparative genomics of 213 strains and associated genera.</title>
        <authorList>
            <person name="Sun Z."/>
            <person name="Harris H.M."/>
            <person name="McCann A."/>
            <person name="Guo C."/>
            <person name="Argimon S."/>
            <person name="Zhang W."/>
            <person name="Yang X."/>
            <person name="Jeffery I.B."/>
            <person name="Cooney J.C."/>
            <person name="Kagawa T.F."/>
            <person name="Liu W."/>
            <person name="Song Y."/>
            <person name="Salvetti E."/>
            <person name="Wrobel A."/>
            <person name="Rasinkangas P."/>
            <person name="Parkhill J."/>
            <person name="Rea M.C."/>
            <person name="O'Sullivan O."/>
            <person name="Ritari J."/>
            <person name="Douillard F.P."/>
            <person name="Paul Ross R."/>
            <person name="Yang R."/>
            <person name="Briner A.E."/>
            <person name="Felis G.E."/>
            <person name="de Vos W.M."/>
            <person name="Barrangou R."/>
            <person name="Klaenhammer T.R."/>
            <person name="Caufield P.W."/>
            <person name="Cui Y."/>
            <person name="Zhang H."/>
            <person name="O'Toole P.W."/>
        </authorList>
    </citation>
    <scope>NUCLEOTIDE SEQUENCE [LARGE SCALE GENOMIC DNA]</scope>
    <source>
        <strain evidence="11 13">DSM 23908</strain>
    </source>
</reference>
<evidence type="ECO:0000256" key="3">
    <source>
        <dbReference type="ARBA" id="ARBA00013137"/>
    </source>
</evidence>
<feature type="domain" description="FMN-binding" evidence="9">
    <location>
        <begin position="19"/>
        <end position="93"/>
    </location>
</feature>
<dbReference type="InterPro" id="IPR027477">
    <property type="entry name" value="Succ_DH/fumarate_Rdtase_cat_sf"/>
</dbReference>
<dbReference type="GO" id="GO:0008202">
    <property type="term" value="P:steroid metabolic process"/>
    <property type="evidence" value="ECO:0007669"/>
    <property type="project" value="UniProtKB-ARBA"/>
</dbReference>
<dbReference type="PANTHER" id="PTHR43400:SF10">
    <property type="entry name" value="3-OXOSTEROID 1-DEHYDROGENASE"/>
    <property type="match status" value="1"/>
</dbReference>
<dbReference type="PATRIC" id="fig|1423751.3.peg.834"/>
<evidence type="ECO:0000256" key="4">
    <source>
        <dbReference type="ARBA" id="ARBA00015872"/>
    </source>
</evidence>
<dbReference type="Pfam" id="PF00890">
    <property type="entry name" value="FAD_binding_2"/>
    <property type="match status" value="1"/>
</dbReference>
<evidence type="ECO:0000256" key="7">
    <source>
        <dbReference type="ARBA" id="ARBA00023002"/>
    </source>
</evidence>
<dbReference type="SMART" id="SM00900">
    <property type="entry name" value="FMN_bind"/>
    <property type="match status" value="2"/>
</dbReference>
<dbReference type="EMBL" id="CAKC01000024">
    <property type="protein sequence ID" value="CCI86513.1"/>
    <property type="molecule type" value="Genomic_DNA"/>
</dbReference>
<dbReference type="InterPro" id="IPR003953">
    <property type="entry name" value="FAD-dep_OxRdtase_2_FAD-bd"/>
</dbReference>
<name>I7LFB3_9LACO</name>
<proteinExistence type="predicted"/>
<dbReference type="EMBL" id="AYZO01000022">
    <property type="protein sequence ID" value="KRN11459.1"/>
    <property type="molecule type" value="Genomic_DNA"/>
</dbReference>
<dbReference type="Pfam" id="PF04205">
    <property type="entry name" value="FMN_bind"/>
    <property type="match status" value="2"/>
</dbReference>
<dbReference type="GO" id="GO:0033765">
    <property type="term" value="F:steroid dehydrogenase activity, acting on the CH-CH group of donors"/>
    <property type="evidence" value="ECO:0007669"/>
    <property type="project" value="UniProtKB-ARBA"/>
</dbReference>
<keyword evidence="6" id="KW-0274">FAD</keyword>
<keyword evidence="7 10" id="KW-0560">Oxidoreductase</keyword>
<evidence type="ECO:0000256" key="1">
    <source>
        <dbReference type="ARBA" id="ARBA00001917"/>
    </source>
</evidence>
<comment type="cofactor">
    <cofactor evidence="2">
        <name>FAD</name>
        <dbReference type="ChEBI" id="CHEBI:57692"/>
    </cofactor>
</comment>
<gene>
    <name evidence="10" type="ORF">BN52_07925</name>
    <name evidence="11" type="ORF">FC38_GL000807</name>
</gene>
<dbReference type="SUPFAM" id="SSF51905">
    <property type="entry name" value="FAD/NAD(P)-binding domain"/>
    <property type="match status" value="1"/>
</dbReference>
<dbReference type="GO" id="GO:0016020">
    <property type="term" value="C:membrane"/>
    <property type="evidence" value="ECO:0007669"/>
    <property type="project" value="InterPro"/>
</dbReference>
<keyword evidence="5" id="KW-0285">Flavoprotein</keyword>
<dbReference type="InterPro" id="IPR007329">
    <property type="entry name" value="FMN-bd"/>
</dbReference>
<dbReference type="Proteomes" id="UP000051521">
    <property type="component" value="Unassembled WGS sequence"/>
</dbReference>
<comment type="catalytic activity">
    <reaction evidence="8">
        <text>dihydrourocanate + A = urocanate + AH2</text>
        <dbReference type="Rhea" id="RHEA:36059"/>
        <dbReference type="ChEBI" id="CHEBI:13193"/>
        <dbReference type="ChEBI" id="CHEBI:17499"/>
        <dbReference type="ChEBI" id="CHEBI:27247"/>
        <dbReference type="ChEBI" id="CHEBI:72991"/>
        <dbReference type="EC" id="1.3.99.33"/>
    </reaction>
</comment>
<dbReference type="PANTHER" id="PTHR43400">
    <property type="entry name" value="FUMARATE REDUCTASE"/>
    <property type="match status" value="1"/>
</dbReference>
<evidence type="ECO:0000313" key="10">
    <source>
        <dbReference type="EMBL" id="CCI86513.1"/>
    </source>
</evidence>
<dbReference type="Gene3D" id="3.90.1010.20">
    <property type="match status" value="2"/>
</dbReference>
<sequence length="710" mass="77261">MVEKMTKYIPASYESKALAHNSSITVKTKFNESKLTAIQIIPEEVNAIFNQQAVEKMQEEAIDCQSPELDVITGATESSSAVKRALKDCFAKASGKEMRHAKTLKDGTYQASAPSYGFMYPMTGEVTFQDNKIKDINITKESDSLTSQWFEVAKEKMIPRIIKNQSLDTGVVTGASASSVAIRSITEKAIAKAGGDVNDWHIPVSTKTDTVILKDYDVIVVGLGGSGVLSYCAAAKSGAKVFGIEAAGAIGGNSVSTFGPMVVNSKELNAKYNNGQDNIDPADLYKTWIKYVGSDSKAEVIKTAIDQCGPAIDYYIKNFGFSFDGVFPGAPVGGFLPSFVRKDWTKEWIIYTADKDNKKWYISGPDHAFQFENALEKAKKMNPNNDYKVELRAKKLLTDDAGKIIGVKAKYYDGTIYQIYAKSVILASGGFIGNAQMMKEVYGADCHVFGSTTAKGDGIRMARELGADTYALKTLPMIHISQVPYIIRDNSLSADQKAILSALATTPDAIQIDETGTILGSKDDTGTTNSDLKIQTAFAPGFHYYNAYSQDEIDQIREHGLSEITTKINIFAIGQGGKMPVANTPIRDIDKIIDQTIKHRNAWKGTVREIAELLNMDQAKLEKALGSKNGLFYLFENAAYAYATCGGLNINEKMNVLRKDGSVIDNLFAVGQDSEGVENKNGEAYTPWGGQAQAWTFVSGKIAGENVASL</sequence>
<reference evidence="10 12" key="1">
    <citation type="submission" date="2012-06" db="EMBL/GenBank/DDBJ databases">
        <title>Draft genome sequence of Lactobacillus gigeriorum CRBIP 24.85T, isolated from chicken crop.</title>
        <authorList>
            <person name="Cousin S."/>
            <person name="Ma L."/>
            <person name="Creno S."/>
            <person name="Clermont D."/>
            <person name="Loux V."/>
            <person name="Bizet C."/>
            <person name="Bouchier C."/>
        </authorList>
    </citation>
    <scope>NUCLEOTIDE SEQUENCE [LARGE SCALE GENOMIC DNA]</scope>
    <source>
        <strain evidence="12">CRBIP 24.85T</strain>
        <strain evidence="10">Type strain: CRBIP 24.85</strain>
    </source>
</reference>
<dbReference type="Proteomes" id="UP000009326">
    <property type="component" value="Unassembled WGS sequence"/>
</dbReference>
<dbReference type="Gene3D" id="3.50.50.60">
    <property type="entry name" value="FAD/NAD(P)-binding domain"/>
    <property type="match status" value="1"/>
</dbReference>
<protein>
    <recommendedName>
        <fullName evidence="4">Urocanate reductase</fullName>
        <ecNumber evidence="3">1.3.99.33</ecNumber>
    </recommendedName>
</protein>
<dbReference type="STRING" id="1423751.FC38_GL000807"/>
<dbReference type="Gene3D" id="3.90.700.10">
    <property type="entry name" value="Succinate dehydrogenase/fumarate reductase flavoprotein, catalytic domain"/>
    <property type="match status" value="1"/>
</dbReference>
<evidence type="ECO:0000259" key="9">
    <source>
        <dbReference type="SMART" id="SM00900"/>
    </source>
</evidence>
<accession>I7LFB3</accession>
<feature type="domain" description="FMN-binding" evidence="9">
    <location>
        <begin position="117"/>
        <end position="193"/>
    </location>
</feature>
<evidence type="ECO:0000313" key="11">
    <source>
        <dbReference type="EMBL" id="KRN11459.1"/>
    </source>
</evidence>
<dbReference type="AlphaFoldDB" id="I7LFB3"/>
<evidence type="ECO:0000256" key="8">
    <source>
        <dbReference type="ARBA" id="ARBA00049922"/>
    </source>
</evidence>
<dbReference type="EC" id="1.3.99.33" evidence="3"/>